<evidence type="ECO:0000313" key="2">
    <source>
        <dbReference type="EMBL" id="PTQ60438.1"/>
    </source>
</evidence>
<dbReference type="Gene3D" id="1.10.238.10">
    <property type="entry name" value="EF-hand"/>
    <property type="match status" value="1"/>
</dbReference>
<dbReference type="EMBL" id="QAOG01000003">
    <property type="protein sequence ID" value="PTQ60438.1"/>
    <property type="molecule type" value="Genomic_DNA"/>
</dbReference>
<dbReference type="GO" id="GO:0005509">
    <property type="term" value="F:calcium ion binding"/>
    <property type="evidence" value="ECO:0007669"/>
    <property type="project" value="InterPro"/>
</dbReference>
<organism evidence="2 3">
    <name type="scientific">Sphingomonas aurantiaca</name>
    <dbReference type="NCBI Taxonomy" id="185949"/>
    <lineage>
        <taxon>Bacteria</taxon>
        <taxon>Pseudomonadati</taxon>
        <taxon>Pseudomonadota</taxon>
        <taxon>Alphaproteobacteria</taxon>
        <taxon>Sphingomonadales</taxon>
        <taxon>Sphingomonadaceae</taxon>
        <taxon>Sphingomonas</taxon>
    </lineage>
</organism>
<dbReference type="PROSITE" id="PS50222">
    <property type="entry name" value="EF_HAND_2"/>
    <property type="match status" value="1"/>
</dbReference>
<name>A0A2T5GMD6_9SPHN</name>
<accession>A0A2T5GMD6</accession>
<dbReference type="AlphaFoldDB" id="A0A2T5GMD6"/>
<dbReference type="InterPro" id="IPR011992">
    <property type="entry name" value="EF-hand-dom_pair"/>
</dbReference>
<dbReference type="SUPFAM" id="SSF47473">
    <property type="entry name" value="EF-hand"/>
    <property type="match status" value="1"/>
</dbReference>
<dbReference type="PROSITE" id="PS00018">
    <property type="entry name" value="EF_HAND_1"/>
    <property type="match status" value="2"/>
</dbReference>
<gene>
    <name evidence="2" type="ORF">C8J26_2150</name>
</gene>
<sequence length="155" mass="16497">MTGGMLLALALLQAIPAAPPPAGTPQPPATIFAEPAALFIAACDANGDGRVTQPELTACVARSYATAEGAASGSIGYIAYADWAQAWLGDRNALPSPFEVDRDGDNRITLAELQTRFAQFFTRFDRDKDGILTRSELITIRAAAPGERYGIRKKN</sequence>
<dbReference type="Pfam" id="PF13202">
    <property type="entry name" value="EF-hand_5"/>
    <property type="match status" value="3"/>
</dbReference>
<dbReference type="Proteomes" id="UP000244189">
    <property type="component" value="Unassembled WGS sequence"/>
</dbReference>
<reference evidence="2 3" key="1">
    <citation type="submission" date="2018-04" db="EMBL/GenBank/DDBJ databases">
        <title>Genomic Encyclopedia of Type Strains, Phase III (KMG-III): the genomes of soil and plant-associated and newly described type strains.</title>
        <authorList>
            <person name="Whitman W."/>
        </authorList>
    </citation>
    <scope>NUCLEOTIDE SEQUENCE [LARGE SCALE GENOMIC DNA]</scope>
    <source>
        <strain evidence="2 3">MA101b</strain>
    </source>
</reference>
<protein>
    <submittedName>
        <fullName evidence="2">EF hand domain-containing protein</fullName>
    </submittedName>
</protein>
<feature type="domain" description="EF-hand" evidence="1">
    <location>
        <begin position="112"/>
        <end position="147"/>
    </location>
</feature>
<dbReference type="InterPro" id="IPR002048">
    <property type="entry name" value="EF_hand_dom"/>
</dbReference>
<evidence type="ECO:0000259" key="1">
    <source>
        <dbReference type="PROSITE" id="PS50222"/>
    </source>
</evidence>
<comment type="caution">
    <text evidence="2">The sequence shown here is derived from an EMBL/GenBank/DDBJ whole genome shotgun (WGS) entry which is preliminary data.</text>
</comment>
<dbReference type="InterPro" id="IPR018247">
    <property type="entry name" value="EF_Hand_1_Ca_BS"/>
</dbReference>
<evidence type="ECO:0000313" key="3">
    <source>
        <dbReference type="Proteomes" id="UP000244189"/>
    </source>
</evidence>
<proteinExistence type="predicted"/>
<keyword evidence="3" id="KW-1185">Reference proteome</keyword>